<reference evidence="2" key="1">
    <citation type="submission" date="2013-10" db="EMBL/GenBank/DDBJ databases">
        <title>Genomic analysis of the causative agents of coccidiosis in chickens.</title>
        <authorList>
            <person name="Reid A.J."/>
            <person name="Blake D."/>
            <person name="Billington K."/>
            <person name="Browne H."/>
            <person name="Dunn M."/>
            <person name="Hung S."/>
            <person name="Kawahara F."/>
            <person name="Miranda-Saavedra D."/>
            <person name="Mourier T."/>
            <person name="Nagra H."/>
            <person name="Otto T.D."/>
            <person name="Rawlings N."/>
            <person name="Sanchez A."/>
            <person name="Sanders M."/>
            <person name="Subramaniam C."/>
            <person name="Tay Y."/>
            <person name="Dear P."/>
            <person name="Doerig C."/>
            <person name="Gruber A."/>
            <person name="Parkinson J."/>
            <person name="Shirley M."/>
            <person name="Wan K.L."/>
            <person name="Berriman M."/>
            <person name="Tomley F."/>
            <person name="Pain A."/>
        </authorList>
    </citation>
    <scope>NUCLEOTIDE SEQUENCE [LARGE SCALE GENOMIC DNA]</scope>
    <source>
        <strain evidence="2">Weybridge</strain>
    </source>
</reference>
<evidence type="ECO:0000313" key="2">
    <source>
        <dbReference type="EMBL" id="CDJ58180.1"/>
    </source>
</evidence>
<sequence>MEAEGYMVYGGSGVTKQRGEEVFIGSALSTAQVGVKKCRSCNRNASRRARSLVTILIGGHFKRFPEGADDLFLFLSNRPNFHLAYLTPSLHVTGEMRTTSRRELIGGLGMVVLLDRLLCSASLESEETAALEDIGKTLSPLILRGDSVDANAAKDAPVSLEDALDGWEVSPQLLEELITPTEEKVNLLIDSSIVSWTDSHAENVPEEVRKEMVGDLERARQLGLRQVRLFNYMVKLKGLIDASEDGDGVYLKDLMKWCRHMFLNMHAAESELFAKQEEVRKQFFQPGETTPFSLESRSIYLLLRHRADAIVRRFEGYMAEPKEGTGNEERSADAHTQAE</sequence>
<gene>
    <name evidence="2" type="ORF">EMWEY_00002230</name>
</gene>
<accession>U6M934</accession>
<dbReference type="OrthoDB" id="346836at2759"/>
<protein>
    <submittedName>
        <fullName evidence="2">Uncharacterized protein</fullName>
    </submittedName>
</protein>
<evidence type="ECO:0000256" key="1">
    <source>
        <dbReference type="SAM" id="MobiDB-lite"/>
    </source>
</evidence>
<dbReference type="Proteomes" id="UP000030763">
    <property type="component" value="Unassembled WGS sequence"/>
</dbReference>
<dbReference type="RefSeq" id="XP_013334826.1">
    <property type="nucleotide sequence ID" value="XM_013479372.1"/>
</dbReference>
<dbReference type="VEuPathDB" id="ToxoDB:EMWEY_00002230"/>
<reference evidence="2" key="2">
    <citation type="submission" date="2013-10" db="EMBL/GenBank/DDBJ databases">
        <authorList>
            <person name="Aslett M."/>
        </authorList>
    </citation>
    <scope>NUCLEOTIDE SEQUENCE [LARGE SCALE GENOMIC DNA]</scope>
    <source>
        <strain evidence="2">Weybridge</strain>
    </source>
</reference>
<evidence type="ECO:0000313" key="3">
    <source>
        <dbReference type="Proteomes" id="UP000030763"/>
    </source>
</evidence>
<organism evidence="2 3">
    <name type="scientific">Eimeria maxima</name>
    <name type="common">Coccidian parasite</name>
    <dbReference type="NCBI Taxonomy" id="5804"/>
    <lineage>
        <taxon>Eukaryota</taxon>
        <taxon>Sar</taxon>
        <taxon>Alveolata</taxon>
        <taxon>Apicomplexa</taxon>
        <taxon>Conoidasida</taxon>
        <taxon>Coccidia</taxon>
        <taxon>Eucoccidiorida</taxon>
        <taxon>Eimeriorina</taxon>
        <taxon>Eimeriidae</taxon>
        <taxon>Eimeria</taxon>
    </lineage>
</organism>
<dbReference type="GeneID" id="25334209"/>
<feature type="region of interest" description="Disordered" evidence="1">
    <location>
        <begin position="320"/>
        <end position="339"/>
    </location>
</feature>
<keyword evidence="3" id="KW-1185">Reference proteome</keyword>
<name>U6M934_EIMMA</name>
<dbReference type="OMA" id="VRLFNYM"/>
<dbReference type="EMBL" id="HG719518">
    <property type="protein sequence ID" value="CDJ58180.1"/>
    <property type="molecule type" value="Genomic_DNA"/>
</dbReference>
<proteinExistence type="predicted"/>
<dbReference type="AlphaFoldDB" id="U6M934"/>